<evidence type="ECO:0000259" key="1">
    <source>
        <dbReference type="Pfam" id="PF00534"/>
    </source>
</evidence>
<dbReference type="RefSeq" id="WP_058938021.1">
    <property type="nucleotide sequence ID" value="NZ_LLYW01000005.1"/>
</dbReference>
<dbReference type="SUPFAM" id="SSF53756">
    <property type="entry name" value="UDP-Glycosyltransferase/glycogen phosphorylase"/>
    <property type="match status" value="1"/>
</dbReference>
<proteinExistence type="predicted"/>
<dbReference type="InterPro" id="IPR050194">
    <property type="entry name" value="Glycosyltransferase_grp1"/>
</dbReference>
<dbReference type="AlphaFoldDB" id="A0A100XZ42"/>
<dbReference type="STRING" id="227598.APY94_01855"/>
<dbReference type="InterPro" id="IPR001296">
    <property type="entry name" value="Glyco_trans_1"/>
</dbReference>
<dbReference type="PANTHER" id="PTHR45947:SF3">
    <property type="entry name" value="SULFOQUINOVOSYL TRANSFERASE SQD2"/>
    <property type="match status" value="1"/>
</dbReference>
<accession>A0A100XZ42</accession>
<keyword evidence="4" id="KW-1185">Reference proteome</keyword>
<evidence type="ECO:0000313" key="3">
    <source>
        <dbReference type="EMBL" id="KUH34402.1"/>
    </source>
</evidence>
<dbReference type="Proteomes" id="UP000053462">
    <property type="component" value="Unassembled WGS sequence"/>
</dbReference>
<dbReference type="Gene3D" id="3.40.50.2000">
    <property type="entry name" value="Glycogen Phosphorylase B"/>
    <property type="match status" value="2"/>
</dbReference>
<dbReference type="OrthoDB" id="132546at2157"/>
<evidence type="ECO:0008006" key="5">
    <source>
        <dbReference type="Google" id="ProtNLM"/>
    </source>
</evidence>
<dbReference type="Pfam" id="PF13439">
    <property type="entry name" value="Glyco_transf_4"/>
    <property type="match status" value="1"/>
</dbReference>
<evidence type="ECO:0000259" key="2">
    <source>
        <dbReference type="Pfam" id="PF13439"/>
    </source>
</evidence>
<comment type="caution">
    <text evidence="3">The sequence shown here is derived from an EMBL/GenBank/DDBJ whole genome shotgun (WGS) entry which is preliminary data.</text>
</comment>
<sequence>MKLLVIAPFYRFFVKEHIDHISRHVDEVHVVVHHNKLSELSKYIPLGGFFEHVRHFTREKLIDMTDTPDNVSVHVLDLIYFTPDNRNRSLPDKISKLYFKHFQERFRFDIIHAHFTWPSGFVAYRLKRNLGIPIVVTTHALHKSRVEFFNKINALDFWHQTDAIINVSKKCYDLLKEMGIDETKLWYIPNGVDLEKFFPMSTSEARERLGIPQDKKILLSVGNLVEKKGFEYGITAMKKVVRVRRDVELYIIGDGYLKEKLKQLISTNGLNDFVHLVGFKPHSQIPLWMNAADVFLLPSIVENFGVVNIEAMACGKPIVSTYNGGSEEIITSEDYGLLCPSRDPECLAEKILIALEKEWNRAKIRKHAEIFGWKNITAKTLNVYQEVISRNEKV</sequence>
<organism evidence="3 4">
    <name type="scientific">Thermococcus celericrescens</name>
    <dbReference type="NCBI Taxonomy" id="227598"/>
    <lineage>
        <taxon>Archaea</taxon>
        <taxon>Methanobacteriati</taxon>
        <taxon>Methanobacteriota</taxon>
        <taxon>Thermococci</taxon>
        <taxon>Thermococcales</taxon>
        <taxon>Thermococcaceae</taxon>
        <taxon>Thermococcus</taxon>
    </lineage>
</organism>
<name>A0A100XZ42_9EURY</name>
<dbReference type="EMBL" id="LLYW01000005">
    <property type="protein sequence ID" value="KUH34402.1"/>
    <property type="molecule type" value="Genomic_DNA"/>
</dbReference>
<protein>
    <recommendedName>
        <fullName evidence="5">Glycosyl transferase family 1</fullName>
    </recommendedName>
</protein>
<feature type="domain" description="Glycosyltransferase subfamily 4-like N-terminal" evidence="2">
    <location>
        <begin position="66"/>
        <end position="196"/>
    </location>
</feature>
<reference evidence="3 4" key="1">
    <citation type="submission" date="2015-10" db="EMBL/GenBank/DDBJ databases">
        <title>Draft genome sequence of Thermococcus celericrescens strain DSM 17994.</title>
        <authorList>
            <person name="Hong S.-J."/>
            <person name="Park C.-E."/>
            <person name="Shin J.-H."/>
        </authorList>
    </citation>
    <scope>NUCLEOTIDE SEQUENCE [LARGE SCALE GENOMIC DNA]</scope>
    <source>
        <strain evidence="3 4">DSM 17994</strain>
    </source>
</reference>
<dbReference type="GO" id="GO:0016757">
    <property type="term" value="F:glycosyltransferase activity"/>
    <property type="evidence" value="ECO:0007669"/>
    <property type="project" value="InterPro"/>
</dbReference>
<dbReference type="PANTHER" id="PTHR45947">
    <property type="entry name" value="SULFOQUINOVOSYL TRANSFERASE SQD2"/>
    <property type="match status" value="1"/>
</dbReference>
<dbReference type="Pfam" id="PF00534">
    <property type="entry name" value="Glycos_transf_1"/>
    <property type="match status" value="1"/>
</dbReference>
<dbReference type="InterPro" id="IPR028098">
    <property type="entry name" value="Glyco_trans_4-like_N"/>
</dbReference>
<gene>
    <name evidence="3" type="ORF">APY94_01855</name>
</gene>
<evidence type="ECO:0000313" key="4">
    <source>
        <dbReference type="Proteomes" id="UP000053462"/>
    </source>
</evidence>
<feature type="domain" description="Glycosyl transferase family 1" evidence="1">
    <location>
        <begin position="203"/>
        <end position="368"/>
    </location>
</feature>